<reference evidence="2" key="2">
    <citation type="submission" date="2023-06" db="EMBL/GenBank/DDBJ databases">
        <authorList>
            <consortium name="Lawrence Berkeley National Laboratory"/>
            <person name="Haridas S."/>
            <person name="Hensen N."/>
            <person name="Bonometti L."/>
            <person name="Westerberg I."/>
            <person name="Brannstrom I.O."/>
            <person name="Guillou S."/>
            <person name="Cros-Aarteil S."/>
            <person name="Calhoun S."/>
            <person name="Kuo A."/>
            <person name="Mondo S."/>
            <person name="Pangilinan J."/>
            <person name="Riley R."/>
            <person name="Labutti K."/>
            <person name="Andreopoulos B."/>
            <person name="Lipzen A."/>
            <person name="Chen C."/>
            <person name="Yanf M."/>
            <person name="Daum C."/>
            <person name="Ng V."/>
            <person name="Clum A."/>
            <person name="Steindorff A."/>
            <person name="Ohm R."/>
            <person name="Martin F."/>
            <person name="Silar P."/>
            <person name="Natvig D."/>
            <person name="Lalanne C."/>
            <person name="Gautier V."/>
            <person name="Ament-Velasquez S.L."/>
            <person name="Kruys A."/>
            <person name="Hutchinson M.I."/>
            <person name="Powell A.J."/>
            <person name="Barry K."/>
            <person name="Miller A.N."/>
            <person name="Grigoriev I.V."/>
            <person name="Debuchy R."/>
            <person name="Gladieux P."/>
            <person name="Thoren M.H."/>
            <person name="Johannesson H."/>
        </authorList>
    </citation>
    <scope>NUCLEOTIDE SEQUENCE</scope>
    <source>
        <strain evidence="2">SMH4131-1</strain>
    </source>
</reference>
<feature type="chain" id="PRO_5042108766" description="Secreted protein" evidence="1">
    <location>
        <begin position="21"/>
        <end position="159"/>
    </location>
</feature>
<keyword evidence="1" id="KW-0732">Signal</keyword>
<dbReference type="AlphaFoldDB" id="A0AAE0MKG5"/>
<accession>A0AAE0MKG5</accession>
<comment type="caution">
    <text evidence="2">The sequence shown here is derived from an EMBL/GenBank/DDBJ whole genome shotgun (WGS) entry which is preliminary data.</text>
</comment>
<gene>
    <name evidence="2" type="ORF">B0T19DRAFT_8620</name>
</gene>
<dbReference type="EMBL" id="JAUEPO010000001">
    <property type="protein sequence ID" value="KAK3335450.1"/>
    <property type="molecule type" value="Genomic_DNA"/>
</dbReference>
<evidence type="ECO:0000313" key="3">
    <source>
        <dbReference type="Proteomes" id="UP001286456"/>
    </source>
</evidence>
<name>A0AAE0MKG5_9PEZI</name>
<reference evidence="2" key="1">
    <citation type="journal article" date="2023" name="Mol. Phylogenet. Evol.">
        <title>Genome-scale phylogeny and comparative genomics of the fungal order Sordariales.</title>
        <authorList>
            <person name="Hensen N."/>
            <person name="Bonometti L."/>
            <person name="Westerberg I."/>
            <person name="Brannstrom I.O."/>
            <person name="Guillou S."/>
            <person name="Cros-Aarteil S."/>
            <person name="Calhoun S."/>
            <person name="Haridas S."/>
            <person name="Kuo A."/>
            <person name="Mondo S."/>
            <person name="Pangilinan J."/>
            <person name="Riley R."/>
            <person name="LaButti K."/>
            <person name="Andreopoulos B."/>
            <person name="Lipzen A."/>
            <person name="Chen C."/>
            <person name="Yan M."/>
            <person name="Daum C."/>
            <person name="Ng V."/>
            <person name="Clum A."/>
            <person name="Steindorff A."/>
            <person name="Ohm R.A."/>
            <person name="Martin F."/>
            <person name="Silar P."/>
            <person name="Natvig D.O."/>
            <person name="Lalanne C."/>
            <person name="Gautier V."/>
            <person name="Ament-Velasquez S.L."/>
            <person name="Kruys A."/>
            <person name="Hutchinson M.I."/>
            <person name="Powell A.J."/>
            <person name="Barry K."/>
            <person name="Miller A.N."/>
            <person name="Grigoriev I.V."/>
            <person name="Debuchy R."/>
            <person name="Gladieux P."/>
            <person name="Hiltunen Thoren M."/>
            <person name="Johannesson H."/>
        </authorList>
    </citation>
    <scope>NUCLEOTIDE SEQUENCE</scope>
    <source>
        <strain evidence="2">SMH4131-1</strain>
    </source>
</reference>
<protein>
    <recommendedName>
        <fullName evidence="4">Secreted protein</fullName>
    </recommendedName>
</protein>
<keyword evidence="3" id="KW-1185">Reference proteome</keyword>
<organism evidence="2 3">
    <name type="scientific">Cercophora scortea</name>
    <dbReference type="NCBI Taxonomy" id="314031"/>
    <lineage>
        <taxon>Eukaryota</taxon>
        <taxon>Fungi</taxon>
        <taxon>Dikarya</taxon>
        <taxon>Ascomycota</taxon>
        <taxon>Pezizomycotina</taxon>
        <taxon>Sordariomycetes</taxon>
        <taxon>Sordariomycetidae</taxon>
        <taxon>Sordariales</taxon>
        <taxon>Lasiosphaeriaceae</taxon>
        <taxon>Cercophora</taxon>
    </lineage>
</organism>
<evidence type="ECO:0000313" key="2">
    <source>
        <dbReference type="EMBL" id="KAK3335450.1"/>
    </source>
</evidence>
<evidence type="ECO:0000256" key="1">
    <source>
        <dbReference type="SAM" id="SignalP"/>
    </source>
</evidence>
<evidence type="ECO:0008006" key="4">
    <source>
        <dbReference type="Google" id="ProtNLM"/>
    </source>
</evidence>
<dbReference type="Proteomes" id="UP001286456">
    <property type="component" value="Unassembled WGS sequence"/>
</dbReference>
<feature type="signal peptide" evidence="1">
    <location>
        <begin position="1"/>
        <end position="20"/>
    </location>
</feature>
<sequence>MQCSVSQATLFFFCLFESTAEVASRVREATDFLTRRSRRPLRRKALCVNNALKKAVLCTGRWRTSLSQRCPVTCFLISTRRQQGLNSLMLFSGPCMKLTTITQNPLGSANTCNSAGIEIIRQPRPELTEIQLQHRLMNGIQRQCGLTRKIVGSTLHGTK</sequence>
<proteinExistence type="predicted"/>